<keyword evidence="1" id="KW-0472">Membrane</keyword>
<evidence type="ECO:0000259" key="2">
    <source>
        <dbReference type="Pfam" id="PF01551"/>
    </source>
</evidence>
<gene>
    <name evidence="3" type="ORF">ABOZ73_12985</name>
</gene>
<name>A0AB39KPD6_9CAUL</name>
<dbReference type="PANTHER" id="PTHR21666:SF270">
    <property type="entry name" value="MUREIN HYDROLASE ACTIVATOR ENVC"/>
    <property type="match status" value="1"/>
</dbReference>
<dbReference type="SUPFAM" id="SSF51261">
    <property type="entry name" value="Duplicated hybrid motif"/>
    <property type="match status" value="1"/>
</dbReference>
<keyword evidence="1" id="KW-0812">Transmembrane</keyword>
<dbReference type="PANTHER" id="PTHR21666">
    <property type="entry name" value="PEPTIDASE-RELATED"/>
    <property type="match status" value="1"/>
</dbReference>
<feature type="domain" description="M23ase beta-sheet core" evidence="2">
    <location>
        <begin position="96"/>
        <end position="192"/>
    </location>
</feature>
<evidence type="ECO:0000256" key="1">
    <source>
        <dbReference type="SAM" id="Phobius"/>
    </source>
</evidence>
<proteinExistence type="predicted"/>
<accession>A0AB39KPD6</accession>
<dbReference type="EC" id="3.4.-.-" evidence="3"/>
<dbReference type="InterPro" id="IPR050570">
    <property type="entry name" value="Cell_wall_metabolism_enzyme"/>
</dbReference>
<dbReference type="Pfam" id="PF01551">
    <property type="entry name" value="Peptidase_M23"/>
    <property type="match status" value="1"/>
</dbReference>
<keyword evidence="1" id="KW-1133">Transmembrane helix</keyword>
<protein>
    <submittedName>
        <fullName evidence="3">M23 family metallopeptidase</fullName>
        <ecNumber evidence="3">3.4.-.-</ecNumber>
    </submittedName>
</protein>
<organism evidence="3">
    <name type="scientific">Caulobacter sp. 73W</name>
    <dbReference type="NCBI Taxonomy" id="3161137"/>
    <lineage>
        <taxon>Bacteria</taxon>
        <taxon>Pseudomonadati</taxon>
        <taxon>Pseudomonadota</taxon>
        <taxon>Alphaproteobacteria</taxon>
        <taxon>Caulobacterales</taxon>
        <taxon>Caulobacteraceae</taxon>
        <taxon>Caulobacter</taxon>
    </lineage>
</organism>
<evidence type="ECO:0000313" key="3">
    <source>
        <dbReference type="EMBL" id="XDO95710.1"/>
    </source>
</evidence>
<dbReference type="AlphaFoldDB" id="A0AB39KPD6"/>
<keyword evidence="3" id="KW-0378">Hydrolase</keyword>
<sequence length="254" mass="26753">MSTDVIDGRVPYMGLAAILGSCALWGVFALTAIGAARPDADLSFISRPEPAPVSVAKVEPAPPPPPAYSFVTPLPGQQVNSPFGMRQMPWEEAGRLHKGVDIAAPGGAPVLATLPGTVLRSGEDAAYGRFIEVAHKDGLSSLYAHLGRKAKGIRKGAAIEAGQVIGHVGSSGRSTGSHLHFEIRNDGEPVNPTFFMGKQFATAEDLPLTAAARVSRKVRMATVSKWPAHVRKGEVRKKAAATGERPRGVIRLAE</sequence>
<dbReference type="Gene3D" id="2.70.70.10">
    <property type="entry name" value="Glucose Permease (Domain IIA)"/>
    <property type="match status" value="1"/>
</dbReference>
<dbReference type="InterPro" id="IPR016047">
    <property type="entry name" value="M23ase_b-sheet_dom"/>
</dbReference>
<dbReference type="RefSeq" id="WP_369058555.1">
    <property type="nucleotide sequence ID" value="NZ_CP158375.1"/>
</dbReference>
<dbReference type="GO" id="GO:0004222">
    <property type="term" value="F:metalloendopeptidase activity"/>
    <property type="evidence" value="ECO:0007669"/>
    <property type="project" value="TreeGrafter"/>
</dbReference>
<dbReference type="EMBL" id="CP158375">
    <property type="protein sequence ID" value="XDO95710.1"/>
    <property type="molecule type" value="Genomic_DNA"/>
</dbReference>
<reference evidence="3" key="1">
    <citation type="submission" date="2024-06" db="EMBL/GenBank/DDBJ databases">
        <title>Caulobacter inopinatus, sp. nov.</title>
        <authorList>
            <person name="Donachie S.P."/>
        </authorList>
    </citation>
    <scope>NUCLEOTIDE SEQUENCE</scope>
    <source>
        <strain evidence="3">73W</strain>
    </source>
</reference>
<dbReference type="CDD" id="cd12797">
    <property type="entry name" value="M23_peptidase"/>
    <property type="match status" value="1"/>
</dbReference>
<dbReference type="InterPro" id="IPR011055">
    <property type="entry name" value="Dup_hybrid_motif"/>
</dbReference>
<feature type="transmembrane region" description="Helical" evidence="1">
    <location>
        <begin position="12"/>
        <end position="36"/>
    </location>
</feature>